<dbReference type="AlphaFoldDB" id="A0A2A9MAD4"/>
<feature type="compositionally biased region" description="Low complexity" evidence="4">
    <location>
        <begin position="880"/>
        <end position="905"/>
    </location>
</feature>
<dbReference type="Gene3D" id="3.30.70.660">
    <property type="entry name" value="Pseudouridine synthase I, catalytic domain, C-terminal subdomain"/>
    <property type="match status" value="2"/>
</dbReference>
<dbReference type="Proteomes" id="UP000224006">
    <property type="component" value="Chromosome X"/>
</dbReference>
<name>A0A2A9MAD4_BESBE</name>
<comment type="caution">
    <text evidence="6">The sequence shown here is derived from an EMBL/GenBank/DDBJ whole genome shotgun (WGS) entry which is preliminary data.</text>
</comment>
<dbReference type="InterPro" id="IPR020095">
    <property type="entry name" value="PsdUridine_synth_TruA_C"/>
</dbReference>
<dbReference type="InterPro" id="IPR001406">
    <property type="entry name" value="PsdUridine_synth_TruA"/>
</dbReference>
<feature type="compositionally biased region" description="Basic and acidic residues" evidence="4">
    <location>
        <begin position="1118"/>
        <end position="1141"/>
    </location>
</feature>
<reference evidence="6 7" key="1">
    <citation type="submission" date="2017-09" db="EMBL/GenBank/DDBJ databases">
        <title>Genome sequencing of Besnoitia besnoiti strain Bb-Ger1.</title>
        <authorList>
            <person name="Schares G."/>
            <person name="Venepally P."/>
            <person name="Lorenzi H.A."/>
        </authorList>
    </citation>
    <scope>NUCLEOTIDE SEQUENCE [LARGE SCALE GENOMIC DNA]</scope>
    <source>
        <strain evidence="6 7">Bb-Ger1</strain>
    </source>
</reference>
<feature type="compositionally biased region" description="Polar residues" evidence="4">
    <location>
        <begin position="180"/>
        <end position="199"/>
    </location>
</feature>
<evidence type="ECO:0000313" key="7">
    <source>
        <dbReference type="Proteomes" id="UP000224006"/>
    </source>
</evidence>
<evidence type="ECO:0000256" key="4">
    <source>
        <dbReference type="SAM" id="MobiDB-lite"/>
    </source>
</evidence>
<feature type="region of interest" description="Disordered" evidence="4">
    <location>
        <begin position="872"/>
        <end position="958"/>
    </location>
</feature>
<keyword evidence="2" id="KW-0819">tRNA processing</keyword>
<feature type="compositionally biased region" description="Low complexity" evidence="4">
    <location>
        <begin position="203"/>
        <end position="215"/>
    </location>
</feature>
<feature type="compositionally biased region" description="Basic and acidic residues" evidence="4">
    <location>
        <begin position="624"/>
        <end position="636"/>
    </location>
</feature>
<proteinExistence type="inferred from homology"/>
<dbReference type="SUPFAM" id="SSF55120">
    <property type="entry name" value="Pseudouridine synthase"/>
    <property type="match status" value="3"/>
</dbReference>
<dbReference type="GO" id="GO:0031119">
    <property type="term" value="P:tRNA pseudouridine synthesis"/>
    <property type="evidence" value="ECO:0007669"/>
    <property type="project" value="TreeGrafter"/>
</dbReference>
<dbReference type="GO" id="GO:0009982">
    <property type="term" value="F:pseudouridine synthase activity"/>
    <property type="evidence" value="ECO:0007669"/>
    <property type="project" value="InterPro"/>
</dbReference>
<dbReference type="PANTHER" id="PTHR11142">
    <property type="entry name" value="PSEUDOURIDYLATE SYNTHASE"/>
    <property type="match status" value="1"/>
</dbReference>
<sequence length="1202" mass="126416">MPERQPPKLSRPRPSAAVFQSSPRFTASLSAFTSPLQVGETCPGRSAVLGRSAEACNGIPRAGGSCSLSVASPACRGWRPSSLWREKSRDLPFQPPARPRYLWKGRSSPALWTSPSALPSCDLHSAGASAAAALPPGVSFVPQTNLLLLVAYDGTAFSGWAANLAPAARTLLLSAAEKPPQSSAASSHPEANSPASQTDAEVPSASSAFSAAFGAAPPPPVTASWHPAAEAPGASLQPRQQLRTVEGVLRQAFAAVHPLSRDRQRELLSLLSARRDAPSVPAGRARSQGSGADSAAAERDASSESCAAAQAAELAGLRRGEGGVGSRPAEPGAAAAARDETHGGGGAEHGEEEEELGSAASARDAPEGAGADGAAAEGSRSSSGASAHATQQNPEVGDPYYEAFVERRTREWSVLLSEIEQAELQARTSLRSDRHIRVKKKDLDVATDAGCCGEQTAQRAQRLGARATAPPGDHAEAGDTGGEVPEIDDTDDDARAGGGRSDDAGDKNGDKEGDEDDKQVESRMPLVAPPIILRPASRTDRGVHAAGALCQYVSYYHPLHLPLESFVSGANRRLPADVRILAALDLNVLARQGVFAKSAGVADAAELPAGFGLPPQEANSLQRSEARDQNGQRPEGEGDGALAPRVKGDEQSRASPSVSLSASSALSSPSSRQSPPASADDALCASVPTIYKLAQGKHYTYFLSLSSSLFPLLRHGCWTLAEDPRLRNWALQAQNLSRKSRKRADARACGARASPPAPREGDRGEAGVRRGEAEGEAPERVSAEAPAAPGAPRGDCEPADDADLFSVRQRRESLFKALTFDLEKMREAAKAMEGEHSFAAFRCEYSGKEKARLLTRDNPVCRMRSVTISPIEFDPWPQNASSTSPGSSSLSRQPSPAAPGSSQASVFAPPRSPSSAGSCLSRARQRGGELDGAGNRRDGGDGGMGLVEANERDDMRGETEARSCARASFLSRDPPVFSSPCRLRSSDLPQGCVPARGAVHLGSEVLSARAQGSFVLTSGSHPPPGRRRWVSLSRCASTCAPFRIRIDVVGNRFLYKMVRKMVGALVQVALGRLSVADIRHALVHGRLQPLDRQKNGGENDLPSSSADSGKPPAARVRGVKERDAAASEGVRDARRGEDREPLLASGGLRTDPTSFRDSGILCAPAQGLTLQKVFLPQFLARRLYSVSKRDDPDEPDTVSERS</sequence>
<dbReference type="KEGG" id="bbes:BESB_016600"/>
<dbReference type="STRING" id="94643.A0A2A9MAD4"/>
<dbReference type="RefSeq" id="XP_029216351.1">
    <property type="nucleotide sequence ID" value="XM_029360375.1"/>
</dbReference>
<feature type="region of interest" description="Disordered" evidence="4">
    <location>
        <begin position="318"/>
        <end position="398"/>
    </location>
</feature>
<dbReference type="EMBL" id="NWUJ01000011">
    <property type="protein sequence ID" value="PFH32342.1"/>
    <property type="molecule type" value="Genomic_DNA"/>
</dbReference>
<accession>A0A2A9MAD4</accession>
<feature type="domain" description="Pseudouridine synthase I TruA alpha/beta" evidence="5">
    <location>
        <begin position="1043"/>
        <end position="1083"/>
    </location>
</feature>
<feature type="region of interest" description="Disordered" evidence="4">
    <location>
        <begin position="612"/>
        <end position="680"/>
    </location>
</feature>
<dbReference type="GeneID" id="40306721"/>
<protein>
    <recommendedName>
        <fullName evidence="5">Pseudouridine synthase I TruA alpha/beta domain-containing protein</fullName>
    </recommendedName>
</protein>
<evidence type="ECO:0000259" key="5">
    <source>
        <dbReference type="Pfam" id="PF01416"/>
    </source>
</evidence>
<feature type="region of interest" description="Disordered" evidence="4">
    <location>
        <begin position="179"/>
        <end position="237"/>
    </location>
</feature>
<feature type="compositionally biased region" description="Low complexity" evidence="4">
    <location>
        <begin position="783"/>
        <end position="792"/>
    </location>
</feature>
<feature type="region of interest" description="Disordered" evidence="4">
    <location>
        <begin position="1089"/>
        <end position="1150"/>
    </location>
</feature>
<evidence type="ECO:0000256" key="1">
    <source>
        <dbReference type="ARBA" id="ARBA00009375"/>
    </source>
</evidence>
<feature type="compositionally biased region" description="Low complexity" evidence="4">
    <location>
        <begin position="357"/>
        <end position="387"/>
    </location>
</feature>
<dbReference type="VEuPathDB" id="ToxoDB:BESB_016600"/>
<organism evidence="6 7">
    <name type="scientific">Besnoitia besnoiti</name>
    <name type="common">Apicomplexan protozoan</name>
    <dbReference type="NCBI Taxonomy" id="94643"/>
    <lineage>
        <taxon>Eukaryota</taxon>
        <taxon>Sar</taxon>
        <taxon>Alveolata</taxon>
        <taxon>Apicomplexa</taxon>
        <taxon>Conoidasida</taxon>
        <taxon>Coccidia</taxon>
        <taxon>Eucoccidiorida</taxon>
        <taxon>Eimeriorina</taxon>
        <taxon>Sarcocystidae</taxon>
        <taxon>Besnoitia</taxon>
    </lineage>
</organism>
<dbReference type="GO" id="GO:0003723">
    <property type="term" value="F:RNA binding"/>
    <property type="evidence" value="ECO:0007669"/>
    <property type="project" value="InterPro"/>
</dbReference>
<gene>
    <name evidence="6" type="ORF">BESB_016600</name>
</gene>
<keyword evidence="7" id="KW-1185">Reference proteome</keyword>
<dbReference type="Pfam" id="PF01416">
    <property type="entry name" value="PseudoU_synth_1"/>
    <property type="match status" value="1"/>
</dbReference>
<dbReference type="InterPro" id="IPR020097">
    <property type="entry name" value="PsdUridine_synth_TruA_a/b_dom"/>
</dbReference>
<dbReference type="InterPro" id="IPR020094">
    <property type="entry name" value="TruA/RsuA/RluB/E/F_N"/>
</dbReference>
<dbReference type="Gene3D" id="3.30.70.580">
    <property type="entry name" value="Pseudouridine synthase I, catalytic domain, N-terminal subdomain"/>
    <property type="match status" value="1"/>
</dbReference>
<feature type="region of interest" description="Disordered" evidence="4">
    <location>
        <begin position="735"/>
        <end position="800"/>
    </location>
</feature>
<dbReference type="PANTHER" id="PTHR11142:SF0">
    <property type="entry name" value="TRNA PSEUDOURIDINE SYNTHASE-LIKE 1"/>
    <property type="match status" value="1"/>
</dbReference>
<dbReference type="InterPro" id="IPR020103">
    <property type="entry name" value="PsdUridine_synth_cat_dom_sf"/>
</dbReference>
<feature type="compositionally biased region" description="Basic and acidic residues" evidence="4">
    <location>
        <begin position="926"/>
        <end position="940"/>
    </location>
</feature>
<evidence type="ECO:0000256" key="2">
    <source>
        <dbReference type="ARBA" id="ARBA00022694"/>
    </source>
</evidence>
<feature type="compositionally biased region" description="Basic and acidic residues" evidence="4">
    <location>
        <begin position="500"/>
        <end position="511"/>
    </location>
</feature>
<keyword evidence="3" id="KW-0413">Isomerase</keyword>
<feature type="compositionally biased region" description="Low complexity" evidence="4">
    <location>
        <begin position="653"/>
        <end position="679"/>
    </location>
</feature>
<dbReference type="OrthoDB" id="271910at2759"/>
<feature type="compositionally biased region" description="Basic and acidic residues" evidence="4">
    <location>
        <begin position="949"/>
        <end position="958"/>
    </location>
</feature>
<evidence type="ECO:0000313" key="6">
    <source>
        <dbReference type="EMBL" id="PFH32342.1"/>
    </source>
</evidence>
<evidence type="ECO:0000256" key="3">
    <source>
        <dbReference type="ARBA" id="ARBA00023235"/>
    </source>
</evidence>
<feature type="compositionally biased region" description="Basic and acidic residues" evidence="4">
    <location>
        <begin position="759"/>
        <end position="782"/>
    </location>
</feature>
<feature type="region of interest" description="Disordered" evidence="4">
    <location>
        <begin position="461"/>
        <end position="526"/>
    </location>
</feature>
<comment type="similarity">
    <text evidence="1">Belongs to the tRNA pseudouridine synthase TruA family.</text>
</comment>
<feature type="region of interest" description="Disordered" evidence="4">
    <location>
        <begin position="275"/>
        <end position="304"/>
    </location>
</feature>